<proteinExistence type="predicted"/>
<name>A0A6J4S1E9_9ACTN</name>
<organism evidence="2">
    <name type="scientific">uncultured Solirubrobacteraceae bacterium</name>
    <dbReference type="NCBI Taxonomy" id="1162706"/>
    <lineage>
        <taxon>Bacteria</taxon>
        <taxon>Bacillati</taxon>
        <taxon>Actinomycetota</taxon>
        <taxon>Thermoleophilia</taxon>
        <taxon>Solirubrobacterales</taxon>
        <taxon>Solirubrobacteraceae</taxon>
        <taxon>environmental samples</taxon>
    </lineage>
</organism>
<feature type="compositionally biased region" description="Basic and acidic residues" evidence="1">
    <location>
        <begin position="1"/>
        <end position="17"/>
    </location>
</feature>
<feature type="non-terminal residue" evidence="2">
    <location>
        <position position="41"/>
    </location>
</feature>
<dbReference type="AlphaFoldDB" id="A0A6J4S1E9"/>
<protein>
    <submittedName>
        <fullName evidence="2">Uncharacterized protein</fullName>
    </submittedName>
</protein>
<feature type="non-terminal residue" evidence="2">
    <location>
        <position position="1"/>
    </location>
</feature>
<dbReference type="EMBL" id="CADCVR010000024">
    <property type="protein sequence ID" value="CAA9481012.1"/>
    <property type="molecule type" value="Genomic_DNA"/>
</dbReference>
<sequence>AGDHRLRRDGPGDLGRHDHARQRGGLLARSRPRPRRGLRTV</sequence>
<gene>
    <name evidence="2" type="ORF">AVDCRST_MAG53-699</name>
</gene>
<evidence type="ECO:0000313" key="2">
    <source>
        <dbReference type="EMBL" id="CAA9481012.1"/>
    </source>
</evidence>
<reference evidence="2" key="1">
    <citation type="submission" date="2020-02" db="EMBL/GenBank/DDBJ databases">
        <authorList>
            <person name="Meier V. D."/>
        </authorList>
    </citation>
    <scope>NUCLEOTIDE SEQUENCE</scope>
    <source>
        <strain evidence="2">AVDCRST_MAG53</strain>
    </source>
</reference>
<feature type="compositionally biased region" description="Basic residues" evidence="1">
    <location>
        <begin position="30"/>
        <end position="41"/>
    </location>
</feature>
<feature type="region of interest" description="Disordered" evidence="1">
    <location>
        <begin position="1"/>
        <end position="41"/>
    </location>
</feature>
<accession>A0A6J4S1E9</accession>
<evidence type="ECO:0000256" key="1">
    <source>
        <dbReference type="SAM" id="MobiDB-lite"/>
    </source>
</evidence>